<gene>
    <name evidence="2" type="ORF">LOTGIDRAFT_228079</name>
</gene>
<feature type="region of interest" description="Disordered" evidence="1">
    <location>
        <begin position="330"/>
        <end position="482"/>
    </location>
</feature>
<accession>V4AMZ7</accession>
<dbReference type="Proteomes" id="UP000030746">
    <property type="component" value="Unassembled WGS sequence"/>
</dbReference>
<feature type="region of interest" description="Disordered" evidence="1">
    <location>
        <begin position="1"/>
        <end position="26"/>
    </location>
</feature>
<feature type="compositionally biased region" description="Basic and acidic residues" evidence="1">
    <location>
        <begin position="376"/>
        <end position="390"/>
    </location>
</feature>
<evidence type="ECO:0000313" key="2">
    <source>
        <dbReference type="EMBL" id="ESP05539.1"/>
    </source>
</evidence>
<dbReference type="KEGG" id="lgi:LOTGIDRAFT_228079"/>
<feature type="compositionally biased region" description="Basic and acidic residues" evidence="1">
    <location>
        <begin position="1"/>
        <end position="10"/>
    </location>
</feature>
<feature type="compositionally biased region" description="Basic and acidic residues" evidence="1">
    <location>
        <begin position="330"/>
        <end position="370"/>
    </location>
</feature>
<dbReference type="EMBL" id="KB199650">
    <property type="protein sequence ID" value="ESP05539.1"/>
    <property type="molecule type" value="Genomic_DNA"/>
</dbReference>
<proteinExistence type="predicted"/>
<organism evidence="2 3">
    <name type="scientific">Lottia gigantea</name>
    <name type="common">Giant owl limpet</name>
    <dbReference type="NCBI Taxonomy" id="225164"/>
    <lineage>
        <taxon>Eukaryota</taxon>
        <taxon>Metazoa</taxon>
        <taxon>Spiralia</taxon>
        <taxon>Lophotrochozoa</taxon>
        <taxon>Mollusca</taxon>
        <taxon>Gastropoda</taxon>
        <taxon>Patellogastropoda</taxon>
        <taxon>Lottioidea</taxon>
        <taxon>Lottiidae</taxon>
        <taxon>Lottia</taxon>
    </lineage>
</organism>
<dbReference type="STRING" id="225164.V4AMZ7"/>
<keyword evidence="3" id="KW-1185">Reference proteome</keyword>
<dbReference type="AlphaFoldDB" id="V4AMZ7"/>
<dbReference type="RefSeq" id="XP_009044084.1">
    <property type="nucleotide sequence ID" value="XM_009045836.1"/>
</dbReference>
<feature type="non-terminal residue" evidence="2">
    <location>
        <position position="482"/>
    </location>
</feature>
<feature type="region of interest" description="Disordered" evidence="1">
    <location>
        <begin position="159"/>
        <end position="317"/>
    </location>
</feature>
<feature type="compositionally biased region" description="Basic and acidic residues" evidence="1">
    <location>
        <begin position="410"/>
        <end position="421"/>
    </location>
</feature>
<sequence>MAEGVDEGRYGRGVPLIPNHHPTAPSNVTTNYRSNIPVPQPTESWTPFSGMPSSPVASTGIFPWETLNTSTPTNAFTNQQLPSIFSSDYPYGLSNVLSSASDDSGYIQNENMSNSSPSAVGSPIQRPLYPTPPMSGAESLELYAEAIKQYQQEVAARQYNQFPPNPPSPDLSSHPSSPQPTMMQEPTMVQDKKESGKPTYSDIAKSLKNKPMHKDGEIPKSKSPTEGLGKTQRQQSKRSGTSRGQSARSQHNDTDGNFGNVVSPDSKYGLDQFEDIDSGSRSDRSSILGGSNESLSYRSRQGSTSSLSSGTSGGIEDVHFPKTFKIQAVKENEVCPEFERKEEPKKDPEIEKKSASAQKEKPGKFFDPRRIFAPKETNKKKADIKEKPKADTILNNGKPSTTKPNSAAHKKADYINNDLRDPRKRTNQNTASSQEEKKVFSEPVTQNGAQSEKNKPHGTQKKETPNGRSVKKSSPNFDWEAI</sequence>
<feature type="compositionally biased region" description="Low complexity" evidence="1">
    <location>
        <begin position="285"/>
        <end position="310"/>
    </location>
</feature>
<feature type="compositionally biased region" description="Basic and acidic residues" evidence="1">
    <location>
        <begin position="452"/>
        <end position="465"/>
    </location>
</feature>
<reference evidence="2 3" key="1">
    <citation type="journal article" date="2013" name="Nature">
        <title>Insights into bilaterian evolution from three spiralian genomes.</title>
        <authorList>
            <person name="Simakov O."/>
            <person name="Marletaz F."/>
            <person name="Cho S.J."/>
            <person name="Edsinger-Gonzales E."/>
            <person name="Havlak P."/>
            <person name="Hellsten U."/>
            <person name="Kuo D.H."/>
            <person name="Larsson T."/>
            <person name="Lv J."/>
            <person name="Arendt D."/>
            <person name="Savage R."/>
            <person name="Osoegawa K."/>
            <person name="de Jong P."/>
            <person name="Grimwood J."/>
            <person name="Chapman J.A."/>
            <person name="Shapiro H."/>
            <person name="Aerts A."/>
            <person name="Otillar R.P."/>
            <person name="Terry A.Y."/>
            <person name="Boore J.L."/>
            <person name="Grigoriev I.V."/>
            <person name="Lindberg D.R."/>
            <person name="Seaver E.C."/>
            <person name="Weisblat D.A."/>
            <person name="Putnam N.H."/>
            <person name="Rokhsar D.S."/>
        </authorList>
    </citation>
    <scope>NUCLEOTIDE SEQUENCE [LARGE SCALE GENOMIC DNA]</scope>
</reference>
<dbReference type="GeneID" id="20247534"/>
<name>V4AMZ7_LOTGI</name>
<feature type="compositionally biased region" description="Polar residues" evidence="1">
    <location>
        <begin position="105"/>
        <end position="119"/>
    </location>
</feature>
<evidence type="ECO:0000313" key="3">
    <source>
        <dbReference type="Proteomes" id="UP000030746"/>
    </source>
</evidence>
<protein>
    <submittedName>
        <fullName evidence="2">Uncharacterized protein</fullName>
    </submittedName>
</protein>
<feature type="compositionally biased region" description="Polar residues" evidence="1">
    <location>
        <begin position="231"/>
        <end position="249"/>
    </location>
</feature>
<feature type="compositionally biased region" description="Polar residues" evidence="1">
    <location>
        <begin position="393"/>
        <end position="405"/>
    </location>
</feature>
<feature type="compositionally biased region" description="Low complexity" evidence="1">
    <location>
        <begin position="170"/>
        <end position="180"/>
    </location>
</feature>
<dbReference type="OrthoDB" id="1507364at2759"/>
<dbReference type="HOGENOM" id="CLU_566945_0_0_1"/>
<evidence type="ECO:0000256" key="1">
    <source>
        <dbReference type="SAM" id="MobiDB-lite"/>
    </source>
</evidence>
<dbReference type="CTD" id="20247534"/>
<feature type="region of interest" description="Disordered" evidence="1">
    <location>
        <begin position="105"/>
        <end position="133"/>
    </location>
</feature>